<keyword evidence="2" id="KW-1185">Reference proteome</keyword>
<name>A0A5J5GAT5_9RHOB</name>
<comment type="caution">
    <text evidence="1">The sequence shown here is derived from an EMBL/GenBank/DDBJ whole genome shotgun (WGS) entry which is preliminary data.</text>
</comment>
<sequence length="257" mass="28356">MRRVVIHAGFRKAGSTSIQSMLRANAHRLAPIEVHARDDLTEPFRKEAMTYCRTGAPRKLRKARAAAVVMARNCGGGTVVISDENLVGNRIVTERGETIYDLAALFLPMLEEAFSDAEVSFVLYTRDPDKWLRSAYRQDVANGNTAADFETWLGAIPGDLDSEAGIERLRGALKSAIRVVRMEDEAKEALGATVLRLAGVAEEELNRFEPAGRENASLGEAATEFLRQVNALSLGDRPRAQVAELVRRNQKLFGEQM</sequence>
<evidence type="ECO:0000313" key="2">
    <source>
        <dbReference type="Proteomes" id="UP000326554"/>
    </source>
</evidence>
<dbReference type="AlphaFoldDB" id="A0A5J5GAT5"/>
<organism evidence="1 2">
    <name type="scientific">Histidinibacterium aquaticum</name>
    <dbReference type="NCBI Taxonomy" id="2613962"/>
    <lineage>
        <taxon>Bacteria</taxon>
        <taxon>Pseudomonadati</taxon>
        <taxon>Pseudomonadota</taxon>
        <taxon>Alphaproteobacteria</taxon>
        <taxon>Rhodobacterales</taxon>
        <taxon>Paracoccaceae</taxon>
        <taxon>Histidinibacterium</taxon>
    </lineage>
</organism>
<dbReference type="RefSeq" id="WP_150446731.1">
    <property type="nucleotide sequence ID" value="NZ_VYQE01000007.1"/>
</dbReference>
<proteinExistence type="predicted"/>
<dbReference type="EMBL" id="VYQE01000007">
    <property type="protein sequence ID" value="KAA9005225.1"/>
    <property type="molecule type" value="Genomic_DNA"/>
</dbReference>
<accession>A0A5J5GAT5</accession>
<reference evidence="1 2" key="1">
    <citation type="submission" date="2019-09" db="EMBL/GenBank/DDBJ databases">
        <authorList>
            <person name="Park J.-S."/>
            <person name="Choi H.-J."/>
        </authorList>
    </citation>
    <scope>NUCLEOTIDE SEQUENCE [LARGE SCALE GENOMIC DNA]</scope>
    <source>
        <strain evidence="1 2">176SS1-4</strain>
    </source>
</reference>
<evidence type="ECO:0008006" key="3">
    <source>
        <dbReference type="Google" id="ProtNLM"/>
    </source>
</evidence>
<evidence type="ECO:0000313" key="1">
    <source>
        <dbReference type="EMBL" id="KAA9005225.1"/>
    </source>
</evidence>
<dbReference type="Proteomes" id="UP000326554">
    <property type="component" value="Unassembled WGS sequence"/>
</dbReference>
<dbReference type="SUPFAM" id="SSF52540">
    <property type="entry name" value="P-loop containing nucleoside triphosphate hydrolases"/>
    <property type="match status" value="1"/>
</dbReference>
<dbReference type="Gene3D" id="3.40.50.300">
    <property type="entry name" value="P-loop containing nucleotide triphosphate hydrolases"/>
    <property type="match status" value="1"/>
</dbReference>
<gene>
    <name evidence="1" type="ORF">F3S47_18140</name>
</gene>
<dbReference type="InterPro" id="IPR027417">
    <property type="entry name" value="P-loop_NTPase"/>
</dbReference>
<protein>
    <recommendedName>
        <fullName evidence="3">Sulfotransferase family protein</fullName>
    </recommendedName>
</protein>